<comment type="similarity">
    <text evidence="3">Belongs to the RNase PH family.</text>
</comment>
<evidence type="ECO:0000256" key="2">
    <source>
        <dbReference type="ARBA" id="ARBA00004604"/>
    </source>
</evidence>
<comment type="caution">
    <text evidence="10">The sequence shown here is derived from an EMBL/GenBank/DDBJ whole genome shotgun (WGS) entry which is preliminary data.</text>
</comment>
<dbReference type="FunFam" id="3.30.230.70:FF:000004">
    <property type="entry name" value="Exosome complex component Rrp41"/>
    <property type="match status" value="1"/>
</dbReference>
<dbReference type="GO" id="GO:0071051">
    <property type="term" value="P:poly(A)-dependent snoRNA 3'-end processing"/>
    <property type="evidence" value="ECO:0007669"/>
    <property type="project" value="TreeGrafter"/>
</dbReference>
<dbReference type="PANTHER" id="PTHR11953:SF0">
    <property type="entry name" value="EXOSOME COMPLEX COMPONENT RRP41"/>
    <property type="match status" value="1"/>
</dbReference>
<feature type="region of interest" description="Disordered" evidence="8">
    <location>
        <begin position="1"/>
        <end position="24"/>
    </location>
</feature>
<dbReference type="GO" id="GO:0071028">
    <property type="term" value="P:nuclear mRNA surveillance"/>
    <property type="evidence" value="ECO:0007669"/>
    <property type="project" value="TreeGrafter"/>
</dbReference>
<proteinExistence type="inferred from homology"/>
<comment type="subunit">
    <text evidence="6">Component of the RNA exosome complex. Specifically part of the catalytically inactive RNA exosome core complex (Exo-9) which may associate with the catalytic subunits RRP6 and DIS3 in cytoplasmic- and nuclear-specific RNA exosome complex forms. Exo-9 is formed by a hexameric base ring of RNase PH domain-containing subunits and a cap ring consisting of CSL4, RRP4 and RRP40.</text>
</comment>
<evidence type="ECO:0000259" key="9">
    <source>
        <dbReference type="Pfam" id="PF01138"/>
    </source>
</evidence>
<dbReference type="GO" id="GO:0000176">
    <property type="term" value="C:nuclear exosome (RNase complex)"/>
    <property type="evidence" value="ECO:0007669"/>
    <property type="project" value="TreeGrafter"/>
</dbReference>
<dbReference type="AlphaFoldDB" id="A0A4Q4T8Y1"/>
<evidence type="ECO:0000256" key="3">
    <source>
        <dbReference type="ARBA" id="ARBA00006678"/>
    </source>
</evidence>
<dbReference type="Gene3D" id="3.30.230.70">
    <property type="entry name" value="GHMP Kinase, N-terminal domain"/>
    <property type="match status" value="1"/>
</dbReference>
<evidence type="ECO:0000256" key="7">
    <source>
        <dbReference type="ARBA" id="ARBA00077929"/>
    </source>
</evidence>
<dbReference type="GO" id="GO:0016075">
    <property type="term" value="P:rRNA catabolic process"/>
    <property type="evidence" value="ECO:0007669"/>
    <property type="project" value="TreeGrafter"/>
</dbReference>
<dbReference type="GO" id="GO:0000177">
    <property type="term" value="C:cytoplasmic exosome (RNase complex)"/>
    <property type="evidence" value="ECO:0007669"/>
    <property type="project" value="TreeGrafter"/>
</dbReference>
<dbReference type="Proteomes" id="UP000293360">
    <property type="component" value="Unassembled WGS sequence"/>
</dbReference>
<name>A0A4Q4T8Y1_9PEZI</name>
<dbReference type="SUPFAM" id="SSF55666">
    <property type="entry name" value="Ribonuclease PH domain 2-like"/>
    <property type="match status" value="1"/>
</dbReference>
<feature type="compositionally biased region" description="Low complexity" evidence="8">
    <location>
        <begin position="430"/>
        <end position="441"/>
    </location>
</feature>
<evidence type="ECO:0000256" key="1">
    <source>
        <dbReference type="ARBA" id="ARBA00004496"/>
    </source>
</evidence>
<protein>
    <recommendedName>
        <fullName evidence="7">Ribosomal RNA-processing protein 41</fullName>
    </recommendedName>
</protein>
<accession>A0A4Q4T8Y1</accession>
<gene>
    <name evidence="10" type="ORF">DL764_005909</name>
</gene>
<keyword evidence="4" id="KW-0963">Cytoplasm</keyword>
<reference evidence="10 11" key="1">
    <citation type="submission" date="2018-06" db="EMBL/GenBank/DDBJ databases">
        <title>Complete Genomes of Monosporascus.</title>
        <authorList>
            <person name="Robinson A.J."/>
            <person name="Natvig D.O."/>
        </authorList>
    </citation>
    <scope>NUCLEOTIDE SEQUENCE [LARGE SCALE GENOMIC DNA]</scope>
    <source>
        <strain evidence="10 11">CBS 110550</strain>
    </source>
</reference>
<evidence type="ECO:0000256" key="5">
    <source>
        <dbReference type="ARBA" id="ARBA00022835"/>
    </source>
</evidence>
<dbReference type="GO" id="GO:0034475">
    <property type="term" value="P:U4 snRNA 3'-end processing"/>
    <property type="evidence" value="ECO:0007669"/>
    <property type="project" value="TreeGrafter"/>
</dbReference>
<feature type="region of interest" description="Disordered" evidence="8">
    <location>
        <begin position="413"/>
        <end position="441"/>
    </location>
</feature>
<dbReference type="SUPFAM" id="SSF54211">
    <property type="entry name" value="Ribosomal protein S5 domain 2-like"/>
    <property type="match status" value="1"/>
</dbReference>
<dbReference type="EMBL" id="QJNU01000326">
    <property type="protein sequence ID" value="RYP02192.1"/>
    <property type="molecule type" value="Genomic_DNA"/>
</dbReference>
<evidence type="ECO:0000256" key="6">
    <source>
        <dbReference type="ARBA" id="ARBA00063066"/>
    </source>
</evidence>
<dbReference type="CDD" id="cd11370">
    <property type="entry name" value="RNase_PH_RRP41"/>
    <property type="match status" value="1"/>
</dbReference>
<evidence type="ECO:0000256" key="8">
    <source>
        <dbReference type="SAM" id="MobiDB-lite"/>
    </source>
</evidence>
<dbReference type="InterPro" id="IPR001247">
    <property type="entry name" value="ExoRNase_PH_dom1"/>
</dbReference>
<dbReference type="PANTHER" id="PTHR11953">
    <property type="entry name" value="EXOSOME COMPLEX COMPONENT"/>
    <property type="match status" value="1"/>
</dbReference>
<keyword evidence="5" id="KW-0271">Exosome</keyword>
<feature type="domain" description="Exoribonuclease phosphorolytic" evidence="9">
    <location>
        <begin position="381"/>
        <end position="527"/>
    </location>
</feature>
<dbReference type="InterPro" id="IPR050080">
    <property type="entry name" value="RNase_PH"/>
</dbReference>
<dbReference type="InterPro" id="IPR020568">
    <property type="entry name" value="Ribosomal_Su5_D2-typ_SF"/>
</dbReference>
<dbReference type="STRING" id="155417.A0A4Q4T8Y1"/>
<evidence type="ECO:0000256" key="4">
    <source>
        <dbReference type="ARBA" id="ARBA00022490"/>
    </source>
</evidence>
<organism evidence="10 11">
    <name type="scientific">Monosporascus ibericus</name>
    <dbReference type="NCBI Taxonomy" id="155417"/>
    <lineage>
        <taxon>Eukaryota</taxon>
        <taxon>Fungi</taxon>
        <taxon>Dikarya</taxon>
        <taxon>Ascomycota</taxon>
        <taxon>Pezizomycotina</taxon>
        <taxon>Sordariomycetes</taxon>
        <taxon>Xylariomycetidae</taxon>
        <taxon>Xylariales</taxon>
        <taxon>Xylariales incertae sedis</taxon>
        <taxon>Monosporascus</taxon>
    </lineage>
</organism>
<sequence>MHRRSANGRKPQAGRPFTAPAPVSSAYATPARSALPSAYASEAEVDINDGMTKLSINALTLDVPIANAPKSKRIKQEPFRFLDLPYELRLEVYGYHFANTGDILDLDPDNYKRIHQKLAILRTCRTIYREASYLFYSTHPVRIFPTHPGRFFKTKKPLLARLKPGQRGMLTSLELRLGPGWSKPPRGWVVNPELGLKDCVGVKKITVFVECDPGNDIFKGFRRAEGFYEGFSKSLLEKVLDEMPWVDYIEFDAWPSVKKSGALMRGLLEVVADRGLKRGWGSERGWTDADEVEEAHKPLDLNAPILTTTQLRILLLHGASIEAMAHGRERDPREMTLTPAKFTGGQPEDDGMYCPGLHAMPLDTSTYNLALLRVDGRRWNELRRLHAQIRTQAAADGSSYLEMGNTKVMCVVSGPSEDGSGRRKGGGAAGASASTGATGSAANGADVAVSLVVAGFSSVDRKKRARSDKRIQELQATISKALAATLHTHLYPRSTISVGLHVLSQDGSLLAALINASTLALVDAGIPMTDYLVACTAGSTSSYAANDEGADPLLDLNTQEEQELPYLTMATLGATDKVAVLVCESRVQVARLEGMMATAADGCRGIREFLDGAVREKGRKMVAEGAVEKGATMAMDIDV</sequence>
<evidence type="ECO:0000313" key="11">
    <source>
        <dbReference type="Proteomes" id="UP000293360"/>
    </source>
</evidence>
<keyword evidence="11" id="KW-1185">Reference proteome</keyword>
<dbReference type="InterPro" id="IPR036345">
    <property type="entry name" value="ExoRNase_PH_dom2_sf"/>
</dbReference>
<comment type="subcellular location">
    <subcellularLocation>
        <location evidence="1">Cytoplasm</location>
    </subcellularLocation>
    <subcellularLocation>
        <location evidence="2">Nucleus</location>
        <location evidence="2">Nucleolus</location>
    </subcellularLocation>
</comment>
<dbReference type="InterPro" id="IPR027408">
    <property type="entry name" value="PNPase/RNase_PH_dom_sf"/>
</dbReference>
<evidence type="ECO:0000313" key="10">
    <source>
        <dbReference type="EMBL" id="RYP02192.1"/>
    </source>
</evidence>
<dbReference type="GO" id="GO:0005730">
    <property type="term" value="C:nucleolus"/>
    <property type="evidence" value="ECO:0007669"/>
    <property type="project" value="UniProtKB-SubCell"/>
</dbReference>
<dbReference type="Pfam" id="PF01138">
    <property type="entry name" value="RNase_PH"/>
    <property type="match status" value="1"/>
</dbReference>
<dbReference type="OrthoDB" id="5372935at2759"/>
<dbReference type="GO" id="GO:0003723">
    <property type="term" value="F:RNA binding"/>
    <property type="evidence" value="ECO:0007669"/>
    <property type="project" value="TreeGrafter"/>
</dbReference>